<dbReference type="Pfam" id="PF18962">
    <property type="entry name" value="Por_Secre_tail"/>
    <property type="match status" value="1"/>
</dbReference>
<evidence type="ECO:0000313" key="5">
    <source>
        <dbReference type="Proteomes" id="UP000830583"/>
    </source>
</evidence>
<dbReference type="InterPro" id="IPR026444">
    <property type="entry name" value="Secre_tail"/>
</dbReference>
<feature type="chain" id="PRO_5045817993" evidence="2">
    <location>
        <begin position="23"/>
        <end position="897"/>
    </location>
</feature>
<keyword evidence="1 2" id="KW-0732">Signal</keyword>
<dbReference type="NCBIfam" id="TIGR02608">
    <property type="entry name" value="delta_60_rpt"/>
    <property type="match status" value="12"/>
</dbReference>
<dbReference type="EMBL" id="CP096205">
    <property type="protein sequence ID" value="UPQ79012.1"/>
    <property type="molecule type" value="Genomic_DNA"/>
</dbReference>
<dbReference type="NCBIfam" id="TIGR04183">
    <property type="entry name" value="Por_Secre_tail"/>
    <property type="match status" value="1"/>
</dbReference>
<name>A0ABY4KHV5_9FLAO</name>
<evidence type="ECO:0000259" key="3">
    <source>
        <dbReference type="Pfam" id="PF18962"/>
    </source>
</evidence>
<evidence type="ECO:0000256" key="2">
    <source>
        <dbReference type="SAM" id="SignalP"/>
    </source>
</evidence>
<dbReference type="Gene3D" id="2.80.10.50">
    <property type="match status" value="5"/>
</dbReference>
<organism evidence="4 5">
    <name type="scientific">Flavobacterium azooxidireducens</name>
    <dbReference type="NCBI Taxonomy" id="1871076"/>
    <lineage>
        <taxon>Bacteria</taxon>
        <taxon>Pseudomonadati</taxon>
        <taxon>Bacteroidota</taxon>
        <taxon>Flavobacteriia</taxon>
        <taxon>Flavobacteriales</taxon>
        <taxon>Flavobacteriaceae</taxon>
        <taxon>Flavobacterium</taxon>
    </lineage>
</organism>
<dbReference type="InterPro" id="IPR013431">
    <property type="entry name" value="Delta_60_rpt"/>
</dbReference>
<dbReference type="Pfam" id="PF17164">
    <property type="entry name" value="DUF5122"/>
    <property type="match status" value="9"/>
</dbReference>
<keyword evidence="5" id="KW-1185">Reference proteome</keyword>
<evidence type="ECO:0000313" key="4">
    <source>
        <dbReference type="EMBL" id="UPQ79012.1"/>
    </source>
</evidence>
<dbReference type="Proteomes" id="UP000830583">
    <property type="component" value="Chromosome"/>
</dbReference>
<accession>A0ABY4KHV5</accession>
<dbReference type="RefSeq" id="WP_248434009.1">
    <property type="nucleotide sequence ID" value="NZ_CP096205.1"/>
</dbReference>
<reference evidence="4" key="1">
    <citation type="submission" date="2022-04" db="EMBL/GenBank/DDBJ databases">
        <title>Consumption of N2O by Flavobacterium azooxidireducens sp. nov. isolated from Decomposing Leaf Litter of Phragmites australis (Cav.).</title>
        <authorList>
            <person name="Behrendt U."/>
            <person name="Spanner T."/>
            <person name="Augustin J."/>
            <person name="Horn M.A."/>
            <person name="Kolb S."/>
            <person name="Ulrich A."/>
        </authorList>
    </citation>
    <scope>NUCLEOTIDE SEQUENCE</scope>
    <source>
        <strain evidence="4">IGB 4-14</strain>
    </source>
</reference>
<feature type="signal peptide" evidence="2">
    <location>
        <begin position="1"/>
        <end position="22"/>
    </location>
</feature>
<proteinExistence type="predicted"/>
<dbReference type="SUPFAM" id="SSF101898">
    <property type="entry name" value="NHL repeat"/>
    <property type="match status" value="1"/>
</dbReference>
<sequence>MNKNYFFVIAFLSFFSSIAQQAGDLDLSFGNNGIVRTNLWNASFNVKSHVVLPDGKTIVVGEINNDMEPRGFVMRLLANGDIDVTFGTDGKAVHPFINGINIVKLQTDGKILVGSSYLNDIAVARYMSNGTLDTGFAYDGTYYNTNSNNSNYSPNPVVDLEIQSDNKIVALTTIKISDVNYYKLFRLNSNGILDNTLNVTDNFGAIDYPVALSIQTDGKLLVSGYSFNEASTSLFIARYNSNGTDDTTFNSTGRRSFSITNATAARVTDLLIQPDGKILLGGKYYANGDALFMARFNTNGTFDTSFSGDGFQSATVDLSSNRPGKIALQSDGKIIQMDTYYNNTTSKESMLLARYTSTGELDNTFSGTSWGVSFPFNGLNETAACISIVDNKLIISGNAETSVIENNMAFAKFNLNPISFDTTFGNNGKKQLNVPFPTYEEVIKSVVQSDNKVVVLSKIFVNNFYYSGLQRFNENGSLDSTFGSNGKIGLGFYLTEFGGLAVDNANNILICGNTPFESSFILRITPAGALDPTFGDQGITYLPEDFLNFNPIIKSIKIQSDNKIILGGGNSVNQIADYLLIRLNANGTLDNTFGNNGISQIGLTNTYEMISSIEVLNDGKIIAIGLTEENYGNDYQAVILKFNTVGLLDPTFNGNGKFFTEKAVDFNTNGDIKVQNDGKILSTFESLYDNFILYRLNSNGTLDNNFGSSGYVSTYVTGDDKSAQIHYNPTNQKITLIGTTITDEIGKFALTRYSGNGETDFSFGDSGQVITNFGHFAQVISASPTSNGKLVVSGILYDDVAKDFDQIMAKYHLEESLSLNNPEVINVQIYPNPVTETLFVRLKDESVANNYNITDMTGKVVLHGSLVVEQGIKVTDLANGVYFIAIDNFKPIKFIKR</sequence>
<feature type="domain" description="Secretion system C-terminal sorting" evidence="3">
    <location>
        <begin position="829"/>
        <end position="888"/>
    </location>
</feature>
<protein>
    <submittedName>
        <fullName evidence="4">T9SS type A sorting domain-containing protein</fullName>
    </submittedName>
</protein>
<gene>
    <name evidence="4" type="ORF">M0M57_15505</name>
</gene>
<evidence type="ECO:0000256" key="1">
    <source>
        <dbReference type="ARBA" id="ARBA00022729"/>
    </source>
</evidence>